<dbReference type="AlphaFoldDB" id="A0A9W8AIZ7"/>
<dbReference type="OrthoDB" id="5545134at2759"/>
<reference evidence="1" key="1">
    <citation type="submission" date="2022-07" db="EMBL/GenBank/DDBJ databases">
        <title>Phylogenomic reconstructions and comparative analyses of Kickxellomycotina fungi.</title>
        <authorList>
            <person name="Reynolds N.K."/>
            <person name="Stajich J.E."/>
            <person name="Barry K."/>
            <person name="Grigoriev I.V."/>
            <person name="Crous P."/>
            <person name="Smith M.E."/>
        </authorList>
    </citation>
    <scope>NUCLEOTIDE SEQUENCE</scope>
    <source>
        <strain evidence="1">RSA 861</strain>
    </source>
</reference>
<dbReference type="Proteomes" id="UP001150569">
    <property type="component" value="Unassembled WGS sequence"/>
</dbReference>
<name>A0A9W8AIZ7_9FUNG</name>
<dbReference type="Gene3D" id="3.80.10.10">
    <property type="entry name" value="Ribonuclease Inhibitor"/>
    <property type="match status" value="2"/>
</dbReference>
<dbReference type="InterPro" id="IPR032675">
    <property type="entry name" value="LRR_dom_sf"/>
</dbReference>
<dbReference type="PANTHER" id="PTHR13318">
    <property type="entry name" value="PARTNER OF PAIRED, ISOFORM B-RELATED"/>
    <property type="match status" value="1"/>
</dbReference>
<evidence type="ECO:0008006" key="3">
    <source>
        <dbReference type="Google" id="ProtNLM"/>
    </source>
</evidence>
<dbReference type="EMBL" id="JANBPT010000108">
    <property type="protein sequence ID" value="KAJ1927638.1"/>
    <property type="molecule type" value="Genomic_DNA"/>
</dbReference>
<evidence type="ECO:0000313" key="1">
    <source>
        <dbReference type="EMBL" id="KAJ1927638.1"/>
    </source>
</evidence>
<dbReference type="GO" id="GO:0019005">
    <property type="term" value="C:SCF ubiquitin ligase complex"/>
    <property type="evidence" value="ECO:0007669"/>
    <property type="project" value="TreeGrafter"/>
</dbReference>
<protein>
    <recommendedName>
        <fullName evidence="3">F-box domain-containing protein</fullName>
    </recommendedName>
</protein>
<comment type="caution">
    <text evidence="1">The sequence shown here is derived from an EMBL/GenBank/DDBJ whole genome shotgun (WGS) entry which is preliminary data.</text>
</comment>
<evidence type="ECO:0000313" key="2">
    <source>
        <dbReference type="Proteomes" id="UP001150569"/>
    </source>
</evidence>
<proteinExistence type="predicted"/>
<accession>A0A9W8AIZ7</accession>
<dbReference type="PANTHER" id="PTHR13318:SF190">
    <property type="entry name" value="PARTNER OF PAIRED, ISOFORM B"/>
    <property type="match status" value="1"/>
</dbReference>
<keyword evidence="2" id="KW-1185">Reference proteome</keyword>
<dbReference type="SUPFAM" id="SSF52047">
    <property type="entry name" value="RNI-like"/>
    <property type="match status" value="1"/>
</dbReference>
<organism evidence="1 2">
    <name type="scientific">Tieghemiomyces parasiticus</name>
    <dbReference type="NCBI Taxonomy" id="78921"/>
    <lineage>
        <taxon>Eukaryota</taxon>
        <taxon>Fungi</taxon>
        <taxon>Fungi incertae sedis</taxon>
        <taxon>Zoopagomycota</taxon>
        <taxon>Kickxellomycotina</taxon>
        <taxon>Dimargaritomycetes</taxon>
        <taxon>Dimargaritales</taxon>
        <taxon>Dimargaritaceae</taxon>
        <taxon>Tieghemiomyces</taxon>
    </lineage>
</organism>
<gene>
    <name evidence="1" type="ORF">IWQ60_002741</name>
</gene>
<dbReference type="GO" id="GO:0031146">
    <property type="term" value="P:SCF-dependent proteasomal ubiquitin-dependent protein catabolic process"/>
    <property type="evidence" value="ECO:0007669"/>
    <property type="project" value="TreeGrafter"/>
</dbReference>
<sequence length="445" mass="49236">MRHAPIQSPGLVALLRLLPEADLQQLASYLGQRTCLDLCRVSRDLHALFLPLALHTVHFNVATCPAPLALVATCRRHGRHIRRFAGTFSRPAGWPVRPGVAPTDIVPYLTRLDRLRLYWPHGVTPTLLRQWVAPLAGRLTHIDLRQDPTHHTAGLAIQVPVDLLHGIHRLAALTLVGFGTNDPRIWTALFQAHSHLTTLRLPRRAPDAALAAAARYLTDLAHLQIDALRTGPATLAAVAQGCPRLRRLTVTGLTPHNIPALIHLHPAHWVDLTHLSLAQDAWAFVEAASADPSPGPSHYQGLFATAWPRLRSLTLRHAPLDDPTLALLGRRCPRLRRLTLTVGDPPAVTDRGYRHLLAHAPHLTEFALEADVDPDRPTDLLPAHKLASSALRRLRLYLGRIYPSDLLILLPQLPHLRAVTLPRACRKADLNALRIRCPHLTITFG</sequence>